<dbReference type="RefSeq" id="XP_007932594.1">
    <property type="nucleotide sequence ID" value="XM_007934403.1"/>
</dbReference>
<dbReference type="HOGENOM" id="CLU_2039048_0_0_1"/>
<dbReference type="KEGG" id="pfj:MYCFIDRAFT_209415"/>
<accession>M2ZXK3</accession>
<evidence type="ECO:0000313" key="2">
    <source>
        <dbReference type="EMBL" id="EME76816.1"/>
    </source>
</evidence>
<evidence type="ECO:0000313" key="3">
    <source>
        <dbReference type="Proteomes" id="UP000016932"/>
    </source>
</evidence>
<name>M2ZXK3_PSEFD</name>
<feature type="region of interest" description="Disordered" evidence="1">
    <location>
        <begin position="37"/>
        <end position="57"/>
    </location>
</feature>
<proteinExistence type="predicted"/>
<dbReference type="VEuPathDB" id="FungiDB:MYCFIDRAFT_209415"/>
<gene>
    <name evidence="2" type="ORF">MYCFIDRAFT_209415</name>
</gene>
<dbReference type="EMBL" id="KB446574">
    <property type="protein sequence ID" value="EME76816.1"/>
    <property type="molecule type" value="Genomic_DNA"/>
</dbReference>
<dbReference type="GeneID" id="19336783"/>
<evidence type="ECO:0000256" key="1">
    <source>
        <dbReference type="SAM" id="MobiDB-lite"/>
    </source>
</evidence>
<feature type="compositionally biased region" description="Low complexity" evidence="1">
    <location>
        <begin position="39"/>
        <end position="57"/>
    </location>
</feature>
<organism evidence="2 3">
    <name type="scientific">Pseudocercospora fijiensis (strain CIRAD86)</name>
    <name type="common">Black leaf streak disease fungus</name>
    <name type="synonym">Mycosphaerella fijiensis</name>
    <dbReference type="NCBI Taxonomy" id="383855"/>
    <lineage>
        <taxon>Eukaryota</taxon>
        <taxon>Fungi</taxon>
        <taxon>Dikarya</taxon>
        <taxon>Ascomycota</taxon>
        <taxon>Pezizomycotina</taxon>
        <taxon>Dothideomycetes</taxon>
        <taxon>Dothideomycetidae</taxon>
        <taxon>Mycosphaerellales</taxon>
        <taxon>Mycosphaerellaceae</taxon>
        <taxon>Pseudocercospora</taxon>
    </lineage>
</organism>
<dbReference type="AlphaFoldDB" id="M2ZXK3"/>
<dbReference type="Proteomes" id="UP000016932">
    <property type="component" value="Unassembled WGS sequence"/>
</dbReference>
<reference evidence="2 3" key="1">
    <citation type="journal article" date="2012" name="PLoS Pathog.">
        <title>Diverse lifestyles and strategies of plant pathogenesis encoded in the genomes of eighteen Dothideomycetes fungi.</title>
        <authorList>
            <person name="Ohm R.A."/>
            <person name="Feau N."/>
            <person name="Henrissat B."/>
            <person name="Schoch C.L."/>
            <person name="Horwitz B.A."/>
            <person name="Barry K.W."/>
            <person name="Condon B.J."/>
            <person name="Copeland A.C."/>
            <person name="Dhillon B."/>
            <person name="Glaser F."/>
            <person name="Hesse C.N."/>
            <person name="Kosti I."/>
            <person name="LaButti K."/>
            <person name="Lindquist E.A."/>
            <person name="Lucas S."/>
            <person name="Salamov A.A."/>
            <person name="Bradshaw R.E."/>
            <person name="Ciuffetti L."/>
            <person name="Hamelin R.C."/>
            <person name="Kema G.H.J."/>
            <person name="Lawrence C."/>
            <person name="Scott J.A."/>
            <person name="Spatafora J.W."/>
            <person name="Turgeon B.G."/>
            <person name="de Wit P.J.G.M."/>
            <person name="Zhong S."/>
            <person name="Goodwin S.B."/>
            <person name="Grigoriev I.V."/>
        </authorList>
    </citation>
    <scope>NUCLEOTIDE SEQUENCE [LARGE SCALE GENOMIC DNA]</scope>
    <source>
        <strain evidence="2 3">CIRAD86</strain>
    </source>
</reference>
<protein>
    <submittedName>
        <fullName evidence="2">Uncharacterized protein</fullName>
    </submittedName>
</protein>
<keyword evidence="3" id="KW-1185">Reference proteome</keyword>
<sequence>MFSESPIGGNNPALRSRLLRAAPRITTPASRLYHDLHDSTTTQQHNNSTSSCPSTTSTTSQVHHFHLRLIDMSPAIAIHQWLEGFATISSSIETLSRISSTKAVYSSNSQIILSATSYAID</sequence>